<evidence type="ECO:0000256" key="2">
    <source>
        <dbReference type="ARBA" id="ARBA00007620"/>
    </source>
</evidence>
<evidence type="ECO:0000259" key="7">
    <source>
        <dbReference type="Pfam" id="PF10520"/>
    </source>
</evidence>
<accession>A0AAX6H508</accession>
<evidence type="ECO:0000313" key="9">
    <source>
        <dbReference type="Proteomes" id="UP001140949"/>
    </source>
</evidence>
<keyword evidence="4" id="KW-1133">Transmembrane helix</keyword>
<dbReference type="PANTHER" id="PTHR48140:SF1">
    <property type="entry name" value="FATTY ACID DESATURASE 4, CHLOROPLASTIC-RELATED"/>
    <property type="match status" value="1"/>
</dbReference>
<evidence type="ECO:0000256" key="4">
    <source>
        <dbReference type="ARBA" id="ARBA00022989"/>
    </source>
</evidence>
<comment type="caution">
    <text evidence="8">The sequence shown here is derived from an EMBL/GenBank/DDBJ whole genome shotgun (WGS) entry which is preliminary data.</text>
</comment>
<dbReference type="Proteomes" id="UP001140949">
    <property type="component" value="Unassembled WGS sequence"/>
</dbReference>
<organism evidence="8 9">
    <name type="scientific">Iris pallida</name>
    <name type="common">Sweet iris</name>
    <dbReference type="NCBI Taxonomy" id="29817"/>
    <lineage>
        <taxon>Eukaryota</taxon>
        <taxon>Viridiplantae</taxon>
        <taxon>Streptophyta</taxon>
        <taxon>Embryophyta</taxon>
        <taxon>Tracheophyta</taxon>
        <taxon>Spermatophyta</taxon>
        <taxon>Magnoliopsida</taxon>
        <taxon>Liliopsida</taxon>
        <taxon>Asparagales</taxon>
        <taxon>Iridaceae</taxon>
        <taxon>Iridoideae</taxon>
        <taxon>Irideae</taxon>
        <taxon>Iris</taxon>
    </lineage>
</organism>
<feature type="region of interest" description="Disordered" evidence="6">
    <location>
        <begin position="51"/>
        <end position="80"/>
    </location>
</feature>
<feature type="compositionally biased region" description="Polar residues" evidence="6">
    <location>
        <begin position="55"/>
        <end position="69"/>
    </location>
</feature>
<dbReference type="Pfam" id="PF10520">
    <property type="entry name" value="Lipid_desat"/>
    <property type="match status" value="1"/>
</dbReference>
<keyword evidence="3" id="KW-0812">Transmembrane</keyword>
<evidence type="ECO:0000256" key="6">
    <source>
        <dbReference type="SAM" id="MobiDB-lite"/>
    </source>
</evidence>
<reference evidence="8" key="2">
    <citation type="submission" date="2023-04" db="EMBL/GenBank/DDBJ databases">
        <authorList>
            <person name="Bruccoleri R.E."/>
            <person name="Oakeley E.J."/>
            <person name="Faust A.-M."/>
            <person name="Dessus-Babus S."/>
            <person name="Altorfer M."/>
            <person name="Burckhardt D."/>
            <person name="Oertli M."/>
            <person name="Naumann U."/>
            <person name="Petersen F."/>
            <person name="Wong J."/>
        </authorList>
    </citation>
    <scope>NUCLEOTIDE SEQUENCE</scope>
    <source>
        <strain evidence="8">GSM-AAB239-AS_SAM_17_03QT</strain>
        <tissue evidence="8">Leaf</tissue>
    </source>
</reference>
<feature type="region of interest" description="Disordered" evidence="6">
    <location>
        <begin position="225"/>
        <end position="250"/>
    </location>
</feature>
<reference evidence="8" key="1">
    <citation type="journal article" date="2023" name="GigaByte">
        <title>Genome assembly of the bearded iris, Iris pallida Lam.</title>
        <authorList>
            <person name="Bruccoleri R.E."/>
            <person name="Oakeley E.J."/>
            <person name="Faust A.M.E."/>
            <person name="Altorfer M."/>
            <person name="Dessus-Babus S."/>
            <person name="Burckhardt D."/>
            <person name="Oertli M."/>
            <person name="Naumann U."/>
            <person name="Petersen F."/>
            <person name="Wong J."/>
        </authorList>
    </citation>
    <scope>NUCLEOTIDE SEQUENCE</scope>
    <source>
        <strain evidence="8">GSM-AAB239-AS_SAM_17_03QT</strain>
    </source>
</reference>
<name>A0AAX6H508_IRIPA</name>
<evidence type="ECO:0000256" key="1">
    <source>
        <dbReference type="ARBA" id="ARBA00004141"/>
    </source>
</evidence>
<feature type="domain" description="Lipid desaturase" evidence="7">
    <location>
        <begin position="128"/>
        <end position="184"/>
    </location>
</feature>
<keyword evidence="5" id="KW-0472">Membrane</keyword>
<evidence type="ECO:0000256" key="3">
    <source>
        <dbReference type="ARBA" id="ARBA00022692"/>
    </source>
</evidence>
<sequence length="286" mass="30174">MKLPSSLLVPPFISHPPISSMPPNVHPFPTPPPLLLRGLSSASTTTCRAVATPNPCISDTPDTAPTPSRNRNKNKNAVPDPALRSTWAHRAWVAAGSAAVLAAMSNSASAAADSGSLLEPALAAALGYVLADLGSGFYHFGIDNYGGTSTPVFGPQIEAFQGHHRRPATITRRQPANNLHALARGRPRRRPAGACGRRRRAPLLRRRCRGARLRGGVRRVHNAEPAVPRVGPRGQGEGAPLGGGPAGRRGADIERYAWGPPQGALQQQLLHCEWGVEPTAGRVQGV</sequence>
<comment type="subcellular location">
    <subcellularLocation>
        <location evidence="1">Membrane</location>
        <topology evidence="1">Multi-pass membrane protein</topology>
    </subcellularLocation>
</comment>
<comment type="similarity">
    <text evidence="2">Belongs to the fatty acid desaturase CarF family.</text>
</comment>
<dbReference type="GO" id="GO:0016020">
    <property type="term" value="C:membrane"/>
    <property type="evidence" value="ECO:0007669"/>
    <property type="project" value="UniProtKB-SubCell"/>
</dbReference>
<evidence type="ECO:0000313" key="8">
    <source>
        <dbReference type="EMBL" id="KAJ6835892.1"/>
    </source>
</evidence>
<dbReference type="InterPro" id="IPR052864">
    <property type="entry name" value="Chloroplast_FAD_CarF"/>
</dbReference>
<evidence type="ECO:0000256" key="5">
    <source>
        <dbReference type="ARBA" id="ARBA00023136"/>
    </source>
</evidence>
<dbReference type="EMBL" id="JANAVB010012844">
    <property type="protein sequence ID" value="KAJ6835892.1"/>
    <property type="molecule type" value="Genomic_DNA"/>
</dbReference>
<protein>
    <submittedName>
        <fullName evidence="8">Fatty acid desaturase 4, chloroplastic</fullName>
    </submittedName>
</protein>
<dbReference type="AlphaFoldDB" id="A0AAX6H508"/>
<keyword evidence="9" id="KW-1185">Reference proteome</keyword>
<proteinExistence type="inferred from homology"/>
<gene>
    <name evidence="8" type="ORF">M6B38_329700</name>
</gene>
<feature type="compositionally biased region" description="Gly residues" evidence="6">
    <location>
        <begin position="233"/>
        <end position="247"/>
    </location>
</feature>
<dbReference type="PANTHER" id="PTHR48140">
    <property type="entry name" value="FATTY ACID DESATURASE 4, CHLOROPLASTIC-RELATED"/>
    <property type="match status" value="1"/>
</dbReference>
<dbReference type="InterPro" id="IPR019547">
    <property type="entry name" value="Lipid_desat"/>
</dbReference>